<reference evidence="4" key="1">
    <citation type="journal article" date="2015" name="Proc. Natl. Acad. Sci. U.S.A.">
        <title>Genome sequence of the Asian Tiger mosquito, Aedes albopictus, reveals insights into its biology, genetics, and evolution.</title>
        <authorList>
            <person name="Chen X.G."/>
            <person name="Jiang X."/>
            <person name="Gu J."/>
            <person name="Xu M."/>
            <person name="Wu Y."/>
            <person name="Deng Y."/>
            <person name="Zhang C."/>
            <person name="Bonizzoni M."/>
            <person name="Dermauw W."/>
            <person name="Vontas J."/>
            <person name="Armbruster P."/>
            <person name="Huang X."/>
            <person name="Yang Y."/>
            <person name="Zhang H."/>
            <person name="He W."/>
            <person name="Peng H."/>
            <person name="Liu Y."/>
            <person name="Wu K."/>
            <person name="Chen J."/>
            <person name="Lirakis M."/>
            <person name="Topalis P."/>
            <person name="Van Leeuwen T."/>
            <person name="Hall A.B."/>
            <person name="Jiang X."/>
            <person name="Thorpe C."/>
            <person name="Mueller R.L."/>
            <person name="Sun C."/>
            <person name="Waterhouse R.M."/>
            <person name="Yan G."/>
            <person name="Tu Z.J."/>
            <person name="Fang X."/>
            <person name="James A.A."/>
        </authorList>
    </citation>
    <scope>NUCLEOTIDE SEQUENCE [LARGE SCALE GENOMIC DNA]</scope>
    <source>
        <strain evidence="4">Foshan</strain>
    </source>
</reference>
<feature type="compositionally biased region" description="Polar residues" evidence="2">
    <location>
        <begin position="97"/>
        <end position="114"/>
    </location>
</feature>
<sequence>MSDEGKYVRVYHFSEDEEDEDQEAGRYVRAPVLSNEECGYDIDEGNYRYEATAEINKENELLKEQLAKMKRTVEEITSRNNRSRDRDVVRNDAEESWTCSRSYPSSQPLENTPNIRWDQMKPFPKNIPANKMWEEWTKYIENFEIAALLSNAVDPVRRSQLLFLSMGEEMQGIVRAAKLRPNLHDSDCYALFVKNIEHHLRSMTDTAAEHEAFSCMQQERGETVVNYHARVMEKVRLCRYSPSDQERFVRAQLLKGMSNRELAKTARTFGHETNFIVQSATRDESYRAEPAQAGTTYDSVLNQVFNRAPFRASMKRYGSYGKFSEPRNKQGRFENRTVNSRQEYCPRCNKWMHKNRPCPALKLKCHECGTFGHFAVVCRKKRVYAVDDVGPQEPKMEPKEEQVK</sequence>
<evidence type="ECO:0000313" key="3">
    <source>
        <dbReference type="EnsemblMetazoa" id="AALFPA23_023804.P35478"/>
    </source>
</evidence>
<protein>
    <recommendedName>
        <fullName evidence="5">CCHC-type domain-containing protein</fullName>
    </recommendedName>
</protein>
<accession>A0ABM2A2F1</accession>
<feature type="region of interest" description="Disordered" evidence="2">
    <location>
        <begin position="97"/>
        <end position="117"/>
    </location>
</feature>
<evidence type="ECO:0008006" key="5">
    <source>
        <dbReference type="Google" id="ProtNLM"/>
    </source>
</evidence>
<dbReference type="SUPFAM" id="SSF57756">
    <property type="entry name" value="Retrovirus zinc finger-like domains"/>
    <property type="match status" value="1"/>
</dbReference>
<dbReference type="GeneID" id="134288930"/>
<proteinExistence type="predicted"/>
<organism evidence="3 4">
    <name type="scientific">Aedes albopictus</name>
    <name type="common">Asian tiger mosquito</name>
    <name type="synonym">Stegomyia albopicta</name>
    <dbReference type="NCBI Taxonomy" id="7160"/>
    <lineage>
        <taxon>Eukaryota</taxon>
        <taxon>Metazoa</taxon>
        <taxon>Ecdysozoa</taxon>
        <taxon>Arthropoda</taxon>
        <taxon>Hexapoda</taxon>
        <taxon>Insecta</taxon>
        <taxon>Pterygota</taxon>
        <taxon>Neoptera</taxon>
        <taxon>Endopterygota</taxon>
        <taxon>Diptera</taxon>
        <taxon>Nematocera</taxon>
        <taxon>Culicoidea</taxon>
        <taxon>Culicidae</taxon>
        <taxon>Culicinae</taxon>
        <taxon>Aedini</taxon>
        <taxon>Aedes</taxon>
        <taxon>Stegomyia</taxon>
    </lineage>
</organism>
<dbReference type="PANTHER" id="PTHR33198:SF20">
    <property type="entry name" value="RETROTRANSPOSON GAG DOMAIN-CONTAINING PROTEIN"/>
    <property type="match status" value="1"/>
</dbReference>
<keyword evidence="4" id="KW-1185">Reference proteome</keyword>
<evidence type="ECO:0000256" key="2">
    <source>
        <dbReference type="SAM" id="MobiDB-lite"/>
    </source>
</evidence>
<dbReference type="Gene3D" id="4.10.60.10">
    <property type="entry name" value="Zinc finger, CCHC-type"/>
    <property type="match status" value="1"/>
</dbReference>
<feature type="coiled-coil region" evidence="1">
    <location>
        <begin position="52"/>
        <end position="86"/>
    </location>
</feature>
<dbReference type="PANTHER" id="PTHR33198">
    <property type="entry name" value="ANK_REP_REGION DOMAIN-CONTAINING PROTEIN-RELATED"/>
    <property type="match status" value="1"/>
</dbReference>
<evidence type="ECO:0000313" key="4">
    <source>
        <dbReference type="Proteomes" id="UP000069940"/>
    </source>
</evidence>
<name>A0ABM2A2F1_AEDAL</name>
<evidence type="ECO:0000256" key="1">
    <source>
        <dbReference type="SAM" id="Coils"/>
    </source>
</evidence>
<keyword evidence="1" id="KW-0175">Coiled coil</keyword>
<dbReference type="EnsemblMetazoa" id="AALFPA23_023804.R35478">
    <property type="protein sequence ID" value="AALFPA23_023804.P35478"/>
    <property type="gene ID" value="AALFPA23_023804"/>
</dbReference>
<dbReference type="RefSeq" id="XP_062710846.1">
    <property type="nucleotide sequence ID" value="XM_062854862.1"/>
</dbReference>
<reference evidence="3" key="2">
    <citation type="submission" date="2025-05" db="UniProtKB">
        <authorList>
            <consortium name="EnsemblMetazoa"/>
        </authorList>
    </citation>
    <scope>IDENTIFICATION</scope>
    <source>
        <strain evidence="3">Foshan</strain>
    </source>
</reference>
<dbReference type="InterPro" id="IPR036875">
    <property type="entry name" value="Znf_CCHC_sf"/>
</dbReference>
<dbReference type="Proteomes" id="UP000069940">
    <property type="component" value="Unassembled WGS sequence"/>
</dbReference>